<dbReference type="PANTHER" id="PTHR31288">
    <property type="entry name" value="O-FUCOSYLTRANSFERASE FAMILY PROTEIN"/>
    <property type="match status" value="1"/>
</dbReference>
<dbReference type="InterPro" id="IPR024709">
    <property type="entry name" value="FucosylTrfase_pln"/>
</dbReference>
<dbReference type="AlphaFoldDB" id="A0A921QXN2"/>
<sequence length="254" mass="27116">MGDPRILTFSIHIRFQSNSTASPPLPFLSRISAFAISGHAFLSGLSTTATTSHLAPPPHRQRQAASPSHGPAGALQDMQVEAAEASMRGTETVVGAKPAARRLGRVLVGRRRRAAVLLLALAYTAAMLMLTMGGGEGFGSSGVVEGALGPPGSVYRSHLVFERLLPEMRAFASRPNPLVTSHYKKSGKQWKPCISKRLIHSELPPSNGFLIVEANGGLNQQRISICDAIAVAKILNATLVTPAFHLNSVWRDSR</sequence>
<proteinExistence type="inferred from homology"/>
<keyword evidence="5" id="KW-0119">Carbohydrate metabolism</keyword>
<dbReference type="PANTHER" id="PTHR31288:SF22">
    <property type="entry name" value="O-FUCOSYLTRANSFERASE 9"/>
    <property type="match status" value="1"/>
</dbReference>
<feature type="region of interest" description="Disordered" evidence="7">
    <location>
        <begin position="49"/>
        <end position="73"/>
    </location>
</feature>
<dbReference type="Proteomes" id="UP000807115">
    <property type="component" value="Chromosome 5"/>
</dbReference>
<keyword evidence="2" id="KW-0328">Glycosyltransferase</keyword>
<evidence type="ECO:0000256" key="4">
    <source>
        <dbReference type="ARBA" id="ARBA00023253"/>
    </source>
</evidence>
<dbReference type="Pfam" id="PF10250">
    <property type="entry name" value="O-FucT"/>
    <property type="match status" value="1"/>
</dbReference>
<protein>
    <recommendedName>
        <fullName evidence="6">O-fucosyltransferase family protein</fullName>
    </recommendedName>
</protein>
<organism evidence="9 10">
    <name type="scientific">Sorghum bicolor</name>
    <name type="common">Sorghum</name>
    <name type="synonym">Sorghum vulgare</name>
    <dbReference type="NCBI Taxonomy" id="4558"/>
    <lineage>
        <taxon>Eukaryota</taxon>
        <taxon>Viridiplantae</taxon>
        <taxon>Streptophyta</taxon>
        <taxon>Embryophyta</taxon>
        <taxon>Tracheophyta</taxon>
        <taxon>Spermatophyta</taxon>
        <taxon>Magnoliopsida</taxon>
        <taxon>Liliopsida</taxon>
        <taxon>Poales</taxon>
        <taxon>Poaceae</taxon>
        <taxon>PACMAD clade</taxon>
        <taxon>Panicoideae</taxon>
        <taxon>Andropogonodae</taxon>
        <taxon>Andropogoneae</taxon>
        <taxon>Sorghinae</taxon>
        <taxon>Sorghum</taxon>
    </lineage>
</organism>
<keyword evidence="4" id="KW-0294">Fucose metabolism</keyword>
<evidence type="ECO:0000313" key="9">
    <source>
        <dbReference type="EMBL" id="KAG0529012.1"/>
    </source>
</evidence>
<feature type="transmembrane region" description="Helical" evidence="8">
    <location>
        <begin position="114"/>
        <end position="133"/>
    </location>
</feature>
<reference evidence="9" key="2">
    <citation type="submission" date="2020-10" db="EMBL/GenBank/DDBJ databases">
        <authorList>
            <person name="Cooper E.A."/>
            <person name="Brenton Z.W."/>
            <person name="Flinn B.S."/>
            <person name="Jenkins J."/>
            <person name="Shu S."/>
            <person name="Flowers D."/>
            <person name="Luo F."/>
            <person name="Wang Y."/>
            <person name="Xia P."/>
            <person name="Barry K."/>
            <person name="Daum C."/>
            <person name="Lipzen A."/>
            <person name="Yoshinaga Y."/>
            <person name="Schmutz J."/>
            <person name="Saski C."/>
            <person name="Vermerris W."/>
            <person name="Kresovich S."/>
        </authorList>
    </citation>
    <scope>NUCLEOTIDE SEQUENCE</scope>
</reference>
<evidence type="ECO:0000256" key="5">
    <source>
        <dbReference type="ARBA" id="ARBA00023277"/>
    </source>
</evidence>
<evidence type="ECO:0000256" key="3">
    <source>
        <dbReference type="ARBA" id="ARBA00022679"/>
    </source>
</evidence>
<dbReference type="GO" id="GO:0016757">
    <property type="term" value="F:glycosyltransferase activity"/>
    <property type="evidence" value="ECO:0007669"/>
    <property type="project" value="UniProtKB-KW"/>
</dbReference>
<keyword evidence="8" id="KW-0472">Membrane</keyword>
<keyword evidence="8" id="KW-0812">Transmembrane</keyword>
<dbReference type="GO" id="GO:0006004">
    <property type="term" value="P:fucose metabolic process"/>
    <property type="evidence" value="ECO:0007669"/>
    <property type="project" value="UniProtKB-KW"/>
</dbReference>
<name>A0A921QXN2_SORBI</name>
<keyword evidence="3" id="KW-0808">Transferase</keyword>
<comment type="similarity">
    <text evidence="1">Belongs to the glycosyltransferase GT106 family.</text>
</comment>
<evidence type="ECO:0000313" key="10">
    <source>
        <dbReference type="Proteomes" id="UP000807115"/>
    </source>
</evidence>
<gene>
    <name evidence="9" type="ORF">BDA96_05G061800</name>
</gene>
<evidence type="ECO:0000256" key="7">
    <source>
        <dbReference type="SAM" id="MobiDB-lite"/>
    </source>
</evidence>
<dbReference type="EMBL" id="CM027684">
    <property type="protein sequence ID" value="KAG0529012.1"/>
    <property type="molecule type" value="Genomic_DNA"/>
</dbReference>
<reference evidence="9" key="1">
    <citation type="journal article" date="2019" name="BMC Genomics">
        <title>A new reference genome for Sorghum bicolor reveals high levels of sequence similarity between sweet and grain genotypes: implications for the genetics of sugar metabolism.</title>
        <authorList>
            <person name="Cooper E.A."/>
            <person name="Brenton Z.W."/>
            <person name="Flinn B.S."/>
            <person name="Jenkins J."/>
            <person name="Shu S."/>
            <person name="Flowers D."/>
            <person name="Luo F."/>
            <person name="Wang Y."/>
            <person name="Xia P."/>
            <person name="Barry K."/>
            <person name="Daum C."/>
            <person name="Lipzen A."/>
            <person name="Yoshinaga Y."/>
            <person name="Schmutz J."/>
            <person name="Saski C."/>
            <person name="Vermerris W."/>
            <person name="Kresovich S."/>
        </authorList>
    </citation>
    <scope>NUCLEOTIDE SEQUENCE</scope>
</reference>
<keyword evidence="8" id="KW-1133">Transmembrane helix</keyword>
<evidence type="ECO:0000256" key="8">
    <source>
        <dbReference type="SAM" id="Phobius"/>
    </source>
</evidence>
<evidence type="ECO:0000256" key="6">
    <source>
        <dbReference type="ARBA" id="ARBA00030350"/>
    </source>
</evidence>
<evidence type="ECO:0000256" key="2">
    <source>
        <dbReference type="ARBA" id="ARBA00022676"/>
    </source>
</evidence>
<dbReference type="InterPro" id="IPR019378">
    <property type="entry name" value="GDP-Fuc_O-FucTrfase"/>
</dbReference>
<accession>A0A921QXN2</accession>
<evidence type="ECO:0000256" key="1">
    <source>
        <dbReference type="ARBA" id="ARBA00007737"/>
    </source>
</evidence>
<comment type="caution">
    <text evidence="9">The sequence shown here is derived from an EMBL/GenBank/DDBJ whole genome shotgun (WGS) entry which is preliminary data.</text>
</comment>